<feature type="compositionally biased region" description="Basic and acidic residues" evidence="1">
    <location>
        <begin position="65"/>
        <end position="76"/>
    </location>
</feature>
<name>W7IMH5_9PSEU</name>
<organism evidence="2 3">
    <name type="scientific">Actinokineospora spheciospongiae</name>
    <dbReference type="NCBI Taxonomy" id="909613"/>
    <lineage>
        <taxon>Bacteria</taxon>
        <taxon>Bacillati</taxon>
        <taxon>Actinomycetota</taxon>
        <taxon>Actinomycetes</taxon>
        <taxon>Pseudonocardiales</taxon>
        <taxon>Pseudonocardiaceae</taxon>
        <taxon>Actinokineospora</taxon>
    </lineage>
</organism>
<dbReference type="STRING" id="909613.UO65_2594"/>
<accession>W7IMH5</accession>
<evidence type="ECO:0000313" key="2">
    <source>
        <dbReference type="EMBL" id="EWC62080.1"/>
    </source>
</evidence>
<dbReference type="Proteomes" id="UP000019277">
    <property type="component" value="Unassembled WGS sequence"/>
</dbReference>
<evidence type="ECO:0000256" key="1">
    <source>
        <dbReference type="SAM" id="MobiDB-lite"/>
    </source>
</evidence>
<proteinExistence type="predicted"/>
<dbReference type="eggNOG" id="COG3293">
    <property type="taxonomic scope" value="Bacteria"/>
</dbReference>
<feature type="region of interest" description="Disordered" evidence="1">
    <location>
        <begin position="32"/>
        <end position="90"/>
    </location>
</feature>
<gene>
    <name evidence="2" type="ORF">UO65_2594</name>
</gene>
<sequence>MVRGHELTDEQWQVVAPLLPVLAVVARRHLDHAGQPGAGDRREGAGGQGPLLQGDPRLAAGPAHPGHDPERRDQQAGRRRRARAGGRPPVFDPVAYRCRNTVERCFNRPRQFRALATRYDKTALSFQAMIDLATLAL</sequence>
<reference evidence="2 3" key="1">
    <citation type="journal article" date="2014" name="Genome Announc.">
        <title>Draft Genome Sequence of the Antitrypanosomally Active Sponge-Associated Bacterium Actinokineospora sp. Strain EG49.</title>
        <authorList>
            <person name="Harjes J."/>
            <person name="Ryu T."/>
            <person name="Abdelmohsen U.R."/>
            <person name="Moitinho-Silva L."/>
            <person name="Horn H."/>
            <person name="Ravasi T."/>
            <person name="Hentschel U."/>
        </authorList>
    </citation>
    <scope>NUCLEOTIDE SEQUENCE [LARGE SCALE GENOMIC DNA]</scope>
    <source>
        <strain evidence="2 3">EG49</strain>
    </source>
</reference>
<keyword evidence="3" id="KW-1185">Reference proteome</keyword>
<protein>
    <submittedName>
        <fullName evidence="2">Mobile element protein</fullName>
    </submittedName>
</protein>
<comment type="caution">
    <text evidence="2">The sequence shown here is derived from an EMBL/GenBank/DDBJ whole genome shotgun (WGS) entry which is preliminary data.</text>
</comment>
<dbReference type="EMBL" id="AYXG01000089">
    <property type="protein sequence ID" value="EWC62080.1"/>
    <property type="molecule type" value="Genomic_DNA"/>
</dbReference>
<dbReference type="AlphaFoldDB" id="W7IMH5"/>
<evidence type="ECO:0000313" key="3">
    <source>
        <dbReference type="Proteomes" id="UP000019277"/>
    </source>
</evidence>